<evidence type="ECO:0000313" key="2">
    <source>
        <dbReference type="EMBL" id="GAF05411.1"/>
    </source>
</evidence>
<feature type="signal peptide" evidence="1">
    <location>
        <begin position="1"/>
        <end position="18"/>
    </location>
</feature>
<dbReference type="Proteomes" id="UP000019402">
    <property type="component" value="Unassembled WGS sequence"/>
</dbReference>
<evidence type="ECO:0008006" key="4">
    <source>
        <dbReference type="Google" id="ProtNLM"/>
    </source>
</evidence>
<dbReference type="InterPro" id="IPR011047">
    <property type="entry name" value="Quinoprotein_ADH-like_sf"/>
</dbReference>
<comment type="caution">
    <text evidence="2">The sequence shown here is derived from an EMBL/GenBank/DDBJ whole genome shotgun (WGS) entry which is preliminary data.</text>
</comment>
<evidence type="ECO:0000256" key="1">
    <source>
        <dbReference type="SAM" id="SignalP"/>
    </source>
</evidence>
<gene>
    <name evidence="2" type="ORF">JCM21142_104145</name>
</gene>
<dbReference type="SUPFAM" id="SSF50998">
    <property type="entry name" value="Quinoprotein alcohol dehydrogenase-like"/>
    <property type="match status" value="2"/>
</dbReference>
<accession>W7YLG4</accession>
<proteinExistence type="predicted"/>
<dbReference type="eggNOG" id="COG1520">
    <property type="taxonomic scope" value="Bacteria"/>
</dbReference>
<sequence>MKLFIFCSLFFISLLSSAQKPSLVADINTSPIPYGSEPDDFISFNNQLYFTAKTPEYGRELWKYDKESGASLVKDIAPGSPGSEIDGLKVINNYLYFSADDNKHGNELWRTDGINPPCMVKDIAPGTTGSGPDYMTAYKDGIAFLAHYNNEEYLYYLNAKDSLKRLIDYPLSRSKYNHGIPQEDCNSLFVLGNRIYSDFNYTHSGDEFGFVNDTAKFPFFFELVEGTKGSRPNNITKYKDNIYFVANHLETGREIWRTKDSTHLGLFFQTNRSAESSNPHSFKVLKDTLWWLASDSLGNEYIHRYGNGTVITYFDEEGDWNPEVDFKDVLTSFNDAFVYTKQVESDNFLYNKDLSRYSFNEEKSISRSNPRKYKALCLYNREQNTQTLIKTKNNTPLEYNQSKSHFTIFNDQLVFCANDGHTGFEIWSSDGINPATQLCDINKASYSSNVRSMVSIGSTIYMVANDGKHGHEVWKYEVNGKAGMLKDIEPGRLSSNPGKLSVLNNKLYFQAQQKGNPQVYVNNKNGETQQLNNILKTVQFKWATITKVLNEQLLLTAESEDGRNGEWLYDGENEPIFLQNINNNTLGIYFNRDNFPYWTDDEKISDSKSISDLQKEFKSEHKTFFDAKAIEVNGTKLVLGYNPGYGFEPWIYTDNKLPELLNDYYPGPQSSKFTILKATDKLVYFSCYNKDGIYSWWAYDGINEPKHLISFDDQWDAPTQFLYFDNKLYFTATKDYGYNQLWSISDKTALKAITRNSDDRQAIRKINYVFRGINKLFLIASDNNYDNGLWECDGNSAPKKIQNAHYKFGENKDQFLGTDKYIFYTFNDKEIGNELWMYDGIHPPKALTDIQKGVKDSNPRLFHLLDNKLYFLANDGFNGEELWMVELE</sequence>
<dbReference type="OrthoDB" id="1489153at2"/>
<dbReference type="RefSeq" id="WP_027473226.1">
    <property type="nucleotide sequence ID" value="NZ_BAMD01000085.1"/>
</dbReference>
<protein>
    <recommendedName>
        <fullName evidence="4">Outer membrane biogenesis protein BamB</fullName>
    </recommendedName>
</protein>
<keyword evidence="3" id="KW-1185">Reference proteome</keyword>
<dbReference type="AlphaFoldDB" id="W7YLG4"/>
<evidence type="ECO:0000313" key="3">
    <source>
        <dbReference type="Proteomes" id="UP000019402"/>
    </source>
</evidence>
<dbReference type="EMBL" id="BAMD01000085">
    <property type="protein sequence ID" value="GAF05411.1"/>
    <property type="molecule type" value="Genomic_DNA"/>
</dbReference>
<reference evidence="2 3" key="1">
    <citation type="journal article" date="2014" name="Genome Announc.">
        <title>Draft Genome Sequence of Cytophaga fermentans JCM 21142T, a Facultative Anaerobe Isolated from Marine Mud.</title>
        <authorList>
            <person name="Starns D."/>
            <person name="Oshima K."/>
            <person name="Suda W."/>
            <person name="Iino T."/>
            <person name="Yuki M."/>
            <person name="Inoue J."/>
            <person name="Kitamura K."/>
            <person name="Iida T."/>
            <person name="Darby A."/>
            <person name="Hattori M."/>
            <person name="Ohkuma M."/>
        </authorList>
    </citation>
    <scope>NUCLEOTIDE SEQUENCE [LARGE SCALE GENOMIC DNA]</scope>
    <source>
        <strain evidence="2 3">JCM 21142</strain>
    </source>
</reference>
<name>W7YLG4_9BACT</name>
<dbReference type="eggNOG" id="COG2931">
    <property type="taxonomic scope" value="Bacteria"/>
</dbReference>
<feature type="chain" id="PRO_5004906803" description="Outer membrane biogenesis protein BamB" evidence="1">
    <location>
        <begin position="19"/>
        <end position="888"/>
    </location>
</feature>
<organism evidence="2 3">
    <name type="scientific">Saccharicrinis fermentans DSM 9555 = JCM 21142</name>
    <dbReference type="NCBI Taxonomy" id="869213"/>
    <lineage>
        <taxon>Bacteria</taxon>
        <taxon>Pseudomonadati</taxon>
        <taxon>Bacteroidota</taxon>
        <taxon>Bacteroidia</taxon>
        <taxon>Marinilabiliales</taxon>
        <taxon>Marinilabiliaceae</taxon>
        <taxon>Saccharicrinis</taxon>
    </lineage>
</organism>
<keyword evidence="1" id="KW-0732">Signal</keyword>
<dbReference type="STRING" id="869213.GCA_000517085_03899"/>